<dbReference type="CTD" id="20330347"/>
<proteinExistence type="predicted"/>
<organism evidence="2 3">
    <name type="scientific">Opisthorchis viverrini</name>
    <name type="common">Southeast Asian liver fluke</name>
    <dbReference type="NCBI Taxonomy" id="6198"/>
    <lineage>
        <taxon>Eukaryota</taxon>
        <taxon>Metazoa</taxon>
        <taxon>Spiralia</taxon>
        <taxon>Lophotrochozoa</taxon>
        <taxon>Platyhelminthes</taxon>
        <taxon>Trematoda</taxon>
        <taxon>Digenea</taxon>
        <taxon>Opisthorchiida</taxon>
        <taxon>Opisthorchiata</taxon>
        <taxon>Opisthorchiidae</taxon>
        <taxon>Opisthorchis</taxon>
    </lineage>
</organism>
<protein>
    <submittedName>
        <fullName evidence="2">Uncharacterized protein</fullName>
    </submittedName>
</protein>
<dbReference type="AlphaFoldDB" id="A0A074YU69"/>
<sequence length="88" mass="9646">MIEGVCPMGAARSKPLIPRSSRMMALRKFKNFGRDLTDTRPNTNSAQPAKTSKGTAPILRLPNDTENTVRKVGEAYLASGDTDQLRVK</sequence>
<feature type="compositionally biased region" description="Polar residues" evidence="1">
    <location>
        <begin position="39"/>
        <end position="54"/>
    </location>
</feature>
<gene>
    <name evidence="2" type="ORF">T265_16182</name>
</gene>
<dbReference type="EMBL" id="KL605004">
    <property type="protein sequence ID" value="KER18258.1"/>
    <property type="molecule type" value="Genomic_DNA"/>
</dbReference>
<name>A0A074YU69_OPIVI</name>
<dbReference type="GeneID" id="20330347"/>
<evidence type="ECO:0000313" key="2">
    <source>
        <dbReference type="EMBL" id="KER18258.1"/>
    </source>
</evidence>
<accession>A0A074YU69</accession>
<reference evidence="2 3" key="1">
    <citation type="submission" date="2013-11" db="EMBL/GenBank/DDBJ databases">
        <title>Opisthorchis viverrini - life in the bile duct.</title>
        <authorList>
            <person name="Young N.D."/>
            <person name="Nagarajan N."/>
            <person name="Lin S.J."/>
            <person name="Korhonen P.K."/>
            <person name="Jex A.R."/>
            <person name="Hall R.S."/>
            <person name="Safavi-Hemami H."/>
            <person name="Kaewkong W."/>
            <person name="Bertrand D."/>
            <person name="Gao S."/>
            <person name="Seet Q."/>
            <person name="Wongkham S."/>
            <person name="Teh B.T."/>
            <person name="Wongkham C."/>
            <person name="Intapan P.M."/>
            <person name="Maleewong W."/>
            <person name="Yang X."/>
            <person name="Hu M."/>
            <person name="Wang Z."/>
            <person name="Hofmann A."/>
            <person name="Sternberg P.W."/>
            <person name="Tan P."/>
            <person name="Wang J."/>
            <person name="Gasser R.B."/>
        </authorList>
    </citation>
    <scope>NUCLEOTIDE SEQUENCE [LARGE SCALE GENOMIC DNA]</scope>
</reference>
<feature type="non-terminal residue" evidence="2">
    <location>
        <position position="88"/>
    </location>
</feature>
<dbReference type="Proteomes" id="UP000054324">
    <property type="component" value="Unassembled WGS sequence"/>
</dbReference>
<feature type="region of interest" description="Disordered" evidence="1">
    <location>
        <begin position="33"/>
        <end position="61"/>
    </location>
</feature>
<dbReference type="KEGG" id="ovi:T265_16182"/>
<evidence type="ECO:0000256" key="1">
    <source>
        <dbReference type="SAM" id="MobiDB-lite"/>
    </source>
</evidence>
<evidence type="ECO:0000313" key="3">
    <source>
        <dbReference type="Proteomes" id="UP000054324"/>
    </source>
</evidence>
<dbReference type="RefSeq" id="XP_009177995.1">
    <property type="nucleotide sequence ID" value="XM_009179731.1"/>
</dbReference>
<keyword evidence="3" id="KW-1185">Reference proteome</keyword>